<dbReference type="InterPro" id="IPR016795">
    <property type="entry name" value="UCP021697"/>
</dbReference>
<dbReference type="RefSeq" id="WP_073390249.1">
    <property type="nucleotide sequence ID" value="NZ_FQVU01000003.1"/>
</dbReference>
<dbReference type="STRING" id="1206085.SAMN05443575_2289"/>
<keyword evidence="4 6" id="KW-1133">Transmembrane helix</keyword>
<dbReference type="Pfam" id="PF06271">
    <property type="entry name" value="RDD"/>
    <property type="match status" value="1"/>
</dbReference>
<dbReference type="EMBL" id="FQVU01000003">
    <property type="protein sequence ID" value="SHG57445.1"/>
    <property type="molecule type" value="Genomic_DNA"/>
</dbReference>
<comment type="subcellular location">
    <subcellularLocation>
        <location evidence="1">Cell membrane</location>
        <topology evidence="1">Multi-pass membrane protein</topology>
    </subcellularLocation>
</comment>
<dbReference type="GO" id="GO:0005886">
    <property type="term" value="C:plasma membrane"/>
    <property type="evidence" value="ECO:0007669"/>
    <property type="project" value="UniProtKB-SubCell"/>
</dbReference>
<evidence type="ECO:0000313" key="8">
    <source>
        <dbReference type="EMBL" id="SHG57445.1"/>
    </source>
</evidence>
<dbReference type="InterPro" id="IPR010432">
    <property type="entry name" value="RDD"/>
</dbReference>
<evidence type="ECO:0000256" key="3">
    <source>
        <dbReference type="ARBA" id="ARBA00022692"/>
    </source>
</evidence>
<sequence length="141" mass="14639">MTAPQTYRGERIGLPRTGAGSLAPTGARLGAFLVDALASSLVAALFAGGGGDGFAGALPGSWSLVPLAVDYLVGVLVAGRTLGMYLLGLRLVRVDRTAPVDPVRVAVRTVLLFLLVPAVVFDRDGRGMHDRLTDTAVVRAR</sequence>
<dbReference type="AlphaFoldDB" id="A0A1M5KXJ7"/>
<dbReference type="PANTHER" id="PTHR36115:SF6">
    <property type="entry name" value="PROLINE-RICH ANTIGEN HOMOLOG"/>
    <property type="match status" value="1"/>
</dbReference>
<keyword evidence="3 6" id="KW-0812">Transmembrane</keyword>
<keyword evidence="2" id="KW-1003">Cell membrane</keyword>
<feature type="transmembrane region" description="Helical" evidence="6">
    <location>
        <begin position="105"/>
        <end position="121"/>
    </location>
</feature>
<evidence type="ECO:0000256" key="2">
    <source>
        <dbReference type="ARBA" id="ARBA00022475"/>
    </source>
</evidence>
<organism evidence="8 9">
    <name type="scientific">Jatrophihabitans endophyticus</name>
    <dbReference type="NCBI Taxonomy" id="1206085"/>
    <lineage>
        <taxon>Bacteria</taxon>
        <taxon>Bacillati</taxon>
        <taxon>Actinomycetota</taxon>
        <taxon>Actinomycetes</taxon>
        <taxon>Jatrophihabitantales</taxon>
        <taxon>Jatrophihabitantaceae</taxon>
        <taxon>Jatrophihabitans</taxon>
    </lineage>
</organism>
<keyword evidence="9" id="KW-1185">Reference proteome</keyword>
<dbReference type="InterPro" id="IPR051791">
    <property type="entry name" value="Pra-immunoreactive"/>
</dbReference>
<feature type="domain" description="RDD" evidence="7">
    <location>
        <begin position="23"/>
        <end position="133"/>
    </location>
</feature>
<evidence type="ECO:0000256" key="4">
    <source>
        <dbReference type="ARBA" id="ARBA00022989"/>
    </source>
</evidence>
<proteinExistence type="predicted"/>
<dbReference type="PIRSF" id="PIRSF021697">
    <property type="entry name" value="UCP021697"/>
    <property type="match status" value="1"/>
</dbReference>
<feature type="transmembrane region" description="Helical" evidence="6">
    <location>
        <begin position="29"/>
        <end position="51"/>
    </location>
</feature>
<evidence type="ECO:0000256" key="5">
    <source>
        <dbReference type="ARBA" id="ARBA00023136"/>
    </source>
</evidence>
<feature type="transmembrane region" description="Helical" evidence="6">
    <location>
        <begin position="71"/>
        <end position="93"/>
    </location>
</feature>
<dbReference type="OrthoDB" id="5187110at2"/>
<accession>A0A1M5KXJ7</accession>
<evidence type="ECO:0000256" key="1">
    <source>
        <dbReference type="ARBA" id="ARBA00004651"/>
    </source>
</evidence>
<dbReference type="Proteomes" id="UP000186132">
    <property type="component" value="Unassembled WGS sequence"/>
</dbReference>
<name>A0A1M5KXJ7_9ACTN</name>
<protein>
    <submittedName>
        <fullName evidence="8">RDD family protein</fullName>
    </submittedName>
</protein>
<gene>
    <name evidence="8" type="ORF">SAMN05443575_2289</name>
</gene>
<dbReference type="PANTHER" id="PTHR36115">
    <property type="entry name" value="PROLINE-RICH ANTIGEN HOMOLOG-RELATED"/>
    <property type="match status" value="1"/>
</dbReference>
<evidence type="ECO:0000256" key="6">
    <source>
        <dbReference type="SAM" id="Phobius"/>
    </source>
</evidence>
<evidence type="ECO:0000259" key="7">
    <source>
        <dbReference type="Pfam" id="PF06271"/>
    </source>
</evidence>
<keyword evidence="5 6" id="KW-0472">Membrane</keyword>
<reference evidence="8 9" key="1">
    <citation type="submission" date="2016-11" db="EMBL/GenBank/DDBJ databases">
        <authorList>
            <person name="Jaros S."/>
            <person name="Januszkiewicz K."/>
            <person name="Wedrychowicz H."/>
        </authorList>
    </citation>
    <scope>NUCLEOTIDE SEQUENCE [LARGE SCALE GENOMIC DNA]</scope>
    <source>
        <strain evidence="8 9">DSM 45627</strain>
    </source>
</reference>
<evidence type="ECO:0000313" key="9">
    <source>
        <dbReference type="Proteomes" id="UP000186132"/>
    </source>
</evidence>